<gene>
    <name evidence="1" type="ORF">OKA104_LOCUS54097</name>
</gene>
<evidence type="ECO:0000313" key="1">
    <source>
        <dbReference type="EMBL" id="CAF4449774.1"/>
    </source>
</evidence>
<dbReference type="Proteomes" id="UP000663881">
    <property type="component" value="Unassembled WGS sequence"/>
</dbReference>
<reference evidence="1" key="1">
    <citation type="submission" date="2021-02" db="EMBL/GenBank/DDBJ databases">
        <authorList>
            <person name="Nowell W R."/>
        </authorList>
    </citation>
    <scope>NUCLEOTIDE SEQUENCE</scope>
</reference>
<dbReference type="AlphaFoldDB" id="A0A820SH30"/>
<comment type="caution">
    <text evidence="1">The sequence shown here is derived from an EMBL/GenBank/DDBJ whole genome shotgun (WGS) entry which is preliminary data.</text>
</comment>
<accession>A0A820SH30</accession>
<organism evidence="1 2">
    <name type="scientific">Adineta steineri</name>
    <dbReference type="NCBI Taxonomy" id="433720"/>
    <lineage>
        <taxon>Eukaryota</taxon>
        <taxon>Metazoa</taxon>
        <taxon>Spiralia</taxon>
        <taxon>Gnathifera</taxon>
        <taxon>Rotifera</taxon>
        <taxon>Eurotatoria</taxon>
        <taxon>Bdelloidea</taxon>
        <taxon>Adinetida</taxon>
        <taxon>Adinetidae</taxon>
        <taxon>Adineta</taxon>
    </lineage>
</organism>
<name>A0A820SH30_9BILA</name>
<feature type="non-terminal residue" evidence="1">
    <location>
        <position position="1"/>
    </location>
</feature>
<dbReference type="EMBL" id="CAJOAY010035173">
    <property type="protein sequence ID" value="CAF4449774.1"/>
    <property type="molecule type" value="Genomic_DNA"/>
</dbReference>
<proteinExistence type="predicted"/>
<sequence>EQHQSLSTYTLRALCDFLIEPSPVLFKLYRHTSQKLDGEGRRSYTNEYNRNSKEKYRAYHIFEKLRDTAIEGLCRSLFIRLNSDPKCVEALLTQLSARLASGHINNK</sequence>
<protein>
    <submittedName>
        <fullName evidence="1">Uncharacterized protein</fullName>
    </submittedName>
</protein>
<evidence type="ECO:0000313" key="2">
    <source>
        <dbReference type="Proteomes" id="UP000663881"/>
    </source>
</evidence>